<comment type="caution">
    <text evidence="1">The sequence shown here is derived from an EMBL/GenBank/DDBJ whole genome shotgun (WGS) entry which is preliminary data.</text>
</comment>
<dbReference type="RefSeq" id="WP_005028790.1">
    <property type="nucleotide sequence ID" value="NZ_KE150238.1"/>
</dbReference>
<sequence length="98" mass="10968">MDTERKYPTREVDGVDVPQMGIKELIKQLGSALETMEGNRKSYTSPEEIEAGTLMVALFGNSLYYMRLFDKSLRTFEAAQDAVLEEQLQQADTVGGIC</sequence>
<dbReference type="Proteomes" id="UP000006034">
    <property type="component" value="Unassembled WGS sequence"/>
</dbReference>
<dbReference type="GeneID" id="78084856"/>
<name>E5Y980_BILW3</name>
<reference evidence="1 2" key="1">
    <citation type="submission" date="2010-10" db="EMBL/GenBank/DDBJ databases">
        <authorList>
            <consortium name="The Broad Institute Genome Sequencing Platform"/>
            <person name="Ward D."/>
            <person name="Earl A."/>
            <person name="Feldgarden M."/>
            <person name="Young S.K."/>
            <person name="Gargeya S."/>
            <person name="Zeng Q."/>
            <person name="Alvarado L."/>
            <person name="Berlin A."/>
            <person name="Bochicchio J."/>
            <person name="Chapman S.B."/>
            <person name="Chen Z."/>
            <person name="Freedman E."/>
            <person name="Gellesch M."/>
            <person name="Goldberg J."/>
            <person name="Griggs A."/>
            <person name="Gujja S."/>
            <person name="Heilman E."/>
            <person name="Heiman D."/>
            <person name="Howarth C."/>
            <person name="Mehta T."/>
            <person name="Neiman D."/>
            <person name="Pearson M."/>
            <person name="Roberts A."/>
            <person name="Saif S."/>
            <person name="Shea T."/>
            <person name="Shenoy N."/>
            <person name="Sisk P."/>
            <person name="Stolte C."/>
            <person name="Sykes S."/>
            <person name="White J."/>
            <person name="Yandava C."/>
            <person name="Allen-Vercoe E."/>
            <person name="Sibley C."/>
            <person name="Ambrose C.E."/>
            <person name="Strauss J."/>
            <person name="Daigneault M."/>
            <person name="Haas B."/>
            <person name="Nusbaum C."/>
            <person name="Birren B."/>
        </authorList>
    </citation>
    <scope>NUCLEOTIDE SEQUENCE [LARGE SCALE GENOMIC DNA]</scope>
    <source>
        <strain evidence="1 2">3_1_6</strain>
    </source>
</reference>
<evidence type="ECO:0000313" key="1">
    <source>
        <dbReference type="EMBL" id="EFV43434.1"/>
    </source>
</evidence>
<reference evidence="1 2" key="2">
    <citation type="submission" date="2013-04" db="EMBL/GenBank/DDBJ databases">
        <title>The Genome Sequence of Bilophila wadsworthia 3_1_6.</title>
        <authorList>
            <consortium name="The Broad Institute Genomics Platform"/>
            <person name="Earl A."/>
            <person name="Ward D."/>
            <person name="Feldgarden M."/>
            <person name="Gevers D."/>
            <person name="Sibley C."/>
            <person name="Strauss J."/>
            <person name="Allen-Vercoe E."/>
            <person name="Walker B."/>
            <person name="Young S."/>
            <person name="Zeng Q."/>
            <person name="Gargeya S."/>
            <person name="Fitzgerald M."/>
            <person name="Haas B."/>
            <person name="Abouelleil A."/>
            <person name="Allen A.W."/>
            <person name="Alvarado L."/>
            <person name="Arachchi H.M."/>
            <person name="Berlin A.M."/>
            <person name="Chapman S.B."/>
            <person name="Gainer-Dewar J."/>
            <person name="Goldberg J."/>
            <person name="Griggs A."/>
            <person name="Gujja S."/>
            <person name="Hansen M."/>
            <person name="Howarth C."/>
            <person name="Imamovic A."/>
            <person name="Ireland A."/>
            <person name="Larimer J."/>
            <person name="McCowan C."/>
            <person name="Murphy C."/>
            <person name="Pearson M."/>
            <person name="Poon T.W."/>
            <person name="Priest M."/>
            <person name="Roberts A."/>
            <person name="Saif S."/>
            <person name="Shea T."/>
            <person name="Sisk P."/>
            <person name="Sykes S."/>
            <person name="Wortman J."/>
            <person name="Nusbaum C."/>
            <person name="Birren B."/>
        </authorList>
    </citation>
    <scope>NUCLEOTIDE SEQUENCE [LARGE SCALE GENOMIC DNA]</scope>
    <source>
        <strain evidence="1 2">3_1_6</strain>
    </source>
</reference>
<dbReference type="AlphaFoldDB" id="E5Y980"/>
<keyword evidence="2" id="KW-1185">Reference proteome</keyword>
<proteinExistence type="predicted"/>
<evidence type="ECO:0000313" key="2">
    <source>
        <dbReference type="Proteomes" id="UP000006034"/>
    </source>
</evidence>
<dbReference type="EMBL" id="ADCP02000001">
    <property type="protein sequence ID" value="EFV43434.1"/>
    <property type="molecule type" value="Genomic_DNA"/>
</dbReference>
<protein>
    <submittedName>
        <fullName evidence="1">Uncharacterized protein</fullName>
    </submittedName>
</protein>
<dbReference type="HOGENOM" id="CLU_2328188_0_0_7"/>
<dbReference type="STRING" id="563192.HMPREF0179_02748"/>
<organism evidence="1 2">
    <name type="scientific">Bilophila wadsworthia (strain 3_1_6)</name>
    <dbReference type="NCBI Taxonomy" id="563192"/>
    <lineage>
        <taxon>Bacteria</taxon>
        <taxon>Pseudomonadati</taxon>
        <taxon>Thermodesulfobacteriota</taxon>
        <taxon>Desulfovibrionia</taxon>
        <taxon>Desulfovibrionales</taxon>
        <taxon>Desulfovibrionaceae</taxon>
        <taxon>Bilophila</taxon>
    </lineage>
</organism>
<gene>
    <name evidence="1" type="ORF">HMPREF0179_02748</name>
</gene>
<accession>E5Y980</accession>